<dbReference type="InterPro" id="IPR001119">
    <property type="entry name" value="SLH_dom"/>
</dbReference>
<dbReference type="AlphaFoldDB" id="A0A645B980"/>
<proteinExistence type="predicted"/>
<protein>
    <recommendedName>
        <fullName evidence="1">SLH domain-containing protein</fullName>
    </recommendedName>
</protein>
<feature type="domain" description="SLH" evidence="1">
    <location>
        <begin position="324"/>
        <end position="382"/>
    </location>
</feature>
<feature type="domain" description="SLH" evidence="1">
    <location>
        <begin position="259"/>
        <end position="322"/>
    </location>
</feature>
<accession>A0A645B980</accession>
<evidence type="ECO:0000313" key="2">
    <source>
        <dbReference type="EMBL" id="MPM61606.1"/>
    </source>
</evidence>
<dbReference type="Pfam" id="PF00395">
    <property type="entry name" value="SLH"/>
    <property type="match status" value="3"/>
</dbReference>
<reference evidence="2" key="1">
    <citation type="submission" date="2019-08" db="EMBL/GenBank/DDBJ databases">
        <authorList>
            <person name="Kucharzyk K."/>
            <person name="Murdoch R.W."/>
            <person name="Higgins S."/>
            <person name="Loffler F."/>
        </authorList>
    </citation>
    <scope>NUCLEOTIDE SEQUENCE</scope>
</reference>
<gene>
    <name evidence="2" type="ORF">SDC9_108466</name>
</gene>
<name>A0A645B980_9ZZZZ</name>
<organism evidence="2">
    <name type="scientific">bioreactor metagenome</name>
    <dbReference type="NCBI Taxonomy" id="1076179"/>
    <lineage>
        <taxon>unclassified sequences</taxon>
        <taxon>metagenomes</taxon>
        <taxon>ecological metagenomes</taxon>
    </lineage>
</organism>
<dbReference type="PANTHER" id="PTHR43308:SF5">
    <property type="entry name" value="S-LAYER PROTEIN _ PEPTIDOGLYCAN ENDO-BETA-N-ACETYLGLUCOSAMINIDASE"/>
    <property type="match status" value="1"/>
</dbReference>
<dbReference type="EMBL" id="VSSQ01018433">
    <property type="protein sequence ID" value="MPM61606.1"/>
    <property type="molecule type" value="Genomic_DNA"/>
</dbReference>
<evidence type="ECO:0000259" key="1">
    <source>
        <dbReference type="PROSITE" id="PS51272"/>
    </source>
</evidence>
<dbReference type="InterPro" id="IPR051465">
    <property type="entry name" value="Cell_Envelope_Struct_Comp"/>
</dbReference>
<sequence length="447" mass="46792">MASANIVAAANAAVTFYGTDDTFTTVDADGVALTAGAATIVYIKVVAQDTTTTLYYAVTINRAAATSSSDDSSGVSSTITSASTEVTITNPDGTTSTISGTIQETTNAVTVKIDGSDFKEAAGGGNNSVTIETNLTTLQFDSQAAGYLSTLANSKDISISVTKVDTDTLSQELQDQIGGRPTYDFSLKAGSSKVSGFSGGTVSVSIPYTLKNGEDPNAIVIYYISESGSLETMHGAYNEKTGKVDFVTSHFSAYCVGYNKAEFTDVAAGAWYSGAVTFLTARGIVKGMGDEMFCPEGIVTRAQFVTMLANLSGADLTLYKTSSFADVKTTDWYFGAVQWACQNGIVMGYDGKFCPNGEIARQDMAVILARYALYAGFTLPETSAEKAFTDSAEISAYASEAATAMQKSNIISGRDDGSFDPKAPATRAEAAKMITVLAREMVLANAE</sequence>
<comment type="caution">
    <text evidence="2">The sequence shown here is derived from an EMBL/GenBank/DDBJ whole genome shotgun (WGS) entry which is preliminary data.</text>
</comment>
<feature type="domain" description="SLH" evidence="1">
    <location>
        <begin position="385"/>
        <end position="447"/>
    </location>
</feature>
<dbReference type="PROSITE" id="PS51272">
    <property type="entry name" value="SLH"/>
    <property type="match status" value="3"/>
</dbReference>
<dbReference type="PANTHER" id="PTHR43308">
    <property type="entry name" value="OUTER MEMBRANE PROTEIN ALPHA-RELATED"/>
    <property type="match status" value="1"/>
</dbReference>